<dbReference type="PANTHER" id="PTHR10380">
    <property type="entry name" value="CUTICLE PROTEIN"/>
    <property type="match status" value="1"/>
</dbReference>
<feature type="signal peptide" evidence="3">
    <location>
        <begin position="1"/>
        <end position="28"/>
    </location>
</feature>
<dbReference type="PRINTS" id="PR00947">
    <property type="entry name" value="CUTICLE"/>
</dbReference>
<dbReference type="GO" id="GO:0008010">
    <property type="term" value="F:structural constituent of chitin-based larval cuticle"/>
    <property type="evidence" value="ECO:0007669"/>
    <property type="project" value="TreeGrafter"/>
</dbReference>
<dbReference type="InterPro" id="IPR031311">
    <property type="entry name" value="CHIT_BIND_RR_consensus"/>
</dbReference>
<name>A0A922HR62_DERFA</name>
<dbReference type="Proteomes" id="UP000790347">
    <property type="component" value="Unassembled WGS sequence"/>
</dbReference>
<dbReference type="PROSITE" id="PS00233">
    <property type="entry name" value="CHIT_BIND_RR_1"/>
    <property type="match status" value="1"/>
</dbReference>
<evidence type="ECO:0000256" key="2">
    <source>
        <dbReference type="PROSITE-ProRule" id="PRU00497"/>
    </source>
</evidence>
<dbReference type="GO" id="GO:0062129">
    <property type="term" value="C:chitin-based extracellular matrix"/>
    <property type="evidence" value="ECO:0007669"/>
    <property type="project" value="TreeGrafter"/>
</dbReference>
<dbReference type="InterPro" id="IPR050468">
    <property type="entry name" value="Cuticle_Struct_Prot"/>
</dbReference>
<evidence type="ECO:0000313" key="4">
    <source>
        <dbReference type="EMBL" id="KAH9497449.1"/>
    </source>
</evidence>
<dbReference type="InterPro" id="IPR000618">
    <property type="entry name" value="Insect_cuticle"/>
</dbReference>
<dbReference type="EMBL" id="ASGP02000007">
    <property type="protein sequence ID" value="KAH9497449.1"/>
    <property type="molecule type" value="Genomic_DNA"/>
</dbReference>
<organism evidence="4 5">
    <name type="scientific">Dermatophagoides farinae</name>
    <name type="common">American house dust mite</name>
    <dbReference type="NCBI Taxonomy" id="6954"/>
    <lineage>
        <taxon>Eukaryota</taxon>
        <taxon>Metazoa</taxon>
        <taxon>Ecdysozoa</taxon>
        <taxon>Arthropoda</taxon>
        <taxon>Chelicerata</taxon>
        <taxon>Arachnida</taxon>
        <taxon>Acari</taxon>
        <taxon>Acariformes</taxon>
        <taxon>Sarcoptiformes</taxon>
        <taxon>Astigmata</taxon>
        <taxon>Psoroptidia</taxon>
        <taxon>Analgoidea</taxon>
        <taxon>Pyroglyphidae</taxon>
        <taxon>Dermatophagoidinae</taxon>
        <taxon>Dermatophagoides</taxon>
    </lineage>
</organism>
<reference evidence="4" key="2">
    <citation type="journal article" date="2022" name="Res Sq">
        <title>Comparative Genomics Reveals Insights into the Divergent Evolution of Astigmatic Mites and Household Pest Adaptations.</title>
        <authorList>
            <person name="Xiong Q."/>
            <person name="Wan A.T.-Y."/>
            <person name="Liu X.-Y."/>
            <person name="Fung C.S.-H."/>
            <person name="Xiao X."/>
            <person name="Malainual N."/>
            <person name="Hou J."/>
            <person name="Wang L."/>
            <person name="Wang M."/>
            <person name="Yang K."/>
            <person name="Cui Y."/>
            <person name="Leung E."/>
            <person name="Nong W."/>
            <person name="Shin S.-K."/>
            <person name="Au S."/>
            <person name="Jeong K.Y."/>
            <person name="Chew F.T."/>
            <person name="Hui J."/>
            <person name="Leung T.F."/>
            <person name="Tungtrongchitr A."/>
            <person name="Zhong N."/>
            <person name="Liu Z."/>
            <person name="Tsui S."/>
        </authorList>
    </citation>
    <scope>NUCLEOTIDE SEQUENCE</scope>
    <source>
        <strain evidence="4">Derf</strain>
        <tissue evidence="4">Whole organism</tissue>
    </source>
</reference>
<feature type="chain" id="PRO_5037749125" evidence="3">
    <location>
        <begin position="29"/>
        <end position="163"/>
    </location>
</feature>
<reference evidence="4" key="1">
    <citation type="submission" date="2013-05" db="EMBL/GenBank/DDBJ databases">
        <authorList>
            <person name="Yim A.K.Y."/>
            <person name="Chan T.F."/>
            <person name="Ji K.M."/>
            <person name="Liu X.Y."/>
            <person name="Zhou J.W."/>
            <person name="Li R.Q."/>
            <person name="Yang K.Y."/>
            <person name="Li J."/>
            <person name="Li M."/>
            <person name="Law P.T.W."/>
            <person name="Wu Y.L."/>
            <person name="Cai Z.L."/>
            <person name="Qin H."/>
            <person name="Bao Y."/>
            <person name="Leung R.K.K."/>
            <person name="Ng P.K.S."/>
            <person name="Zou J."/>
            <person name="Zhong X.J."/>
            <person name="Ran P.X."/>
            <person name="Zhong N.S."/>
            <person name="Liu Z.G."/>
            <person name="Tsui S.K.W."/>
        </authorList>
    </citation>
    <scope>NUCLEOTIDE SEQUENCE</scope>
    <source>
        <strain evidence="4">Derf</strain>
        <tissue evidence="4">Whole organism</tissue>
    </source>
</reference>
<comment type="caution">
    <text evidence="4">The sequence shown here is derived from an EMBL/GenBank/DDBJ whole genome shotgun (WGS) entry which is preliminary data.</text>
</comment>
<accession>A0A922HR62</accession>
<protein>
    <submittedName>
        <fullName evidence="4">Uncharacterized protein</fullName>
    </submittedName>
</protein>
<dbReference type="PROSITE" id="PS51155">
    <property type="entry name" value="CHIT_BIND_RR_2"/>
    <property type="match status" value="1"/>
</dbReference>
<keyword evidence="3" id="KW-0732">Signal</keyword>
<proteinExistence type="predicted"/>
<sequence>MKKFASLTIIGSILALLSLIMMIEPGKCSYHGGGHHGDHHDGYHKHKPHPYKFGYEIEDGYGGKNSRHESGDDYGNVHGTYSLHDKDGRKRIVEYVADKKGFRAKIHSNEPGLQSHHAAHAHYDVEHHGYHGEYDDHHGGYGKGGGGDGGDGYGYHHEEKHYK</sequence>
<evidence type="ECO:0000256" key="3">
    <source>
        <dbReference type="SAM" id="SignalP"/>
    </source>
</evidence>
<dbReference type="AlphaFoldDB" id="A0A922HR62"/>
<evidence type="ECO:0000313" key="5">
    <source>
        <dbReference type="Proteomes" id="UP000790347"/>
    </source>
</evidence>
<dbReference type="Pfam" id="PF00379">
    <property type="entry name" value="Chitin_bind_4"/>
    <property type="match status" value="1"/>
</dbReference>
<evidence type="ECO:0000256" key="1">
    <source>
        <dbReference type="ARBA" id="ARBA00022460"/>
    </source>
</evidence>
<keyword evidence="5" id="KW-1185">Reference proteome</keyword>
<keyword evidence="1 2" id="KW-0193">Cuticle</keyword>
<gene>
    <name evidence="4" type="ORF">DERF_013442</name>
</gene>
<dbReference type="PANTHER" id="PTHR10380:SF173">
    <property type="entry name" value="CUTICULAR PROTEIN 47EF, ISOFORM C-RELATED"/>
    <property type="match status" value="1"/>
</dbReference>